<dbReference type="SUPFAM" id="SSF54495">
    <property type="entry name" value="UBC-like"/>
    <property type="match status" value="1"/>
</dbReference>
<evidence type="ECO:0000256" key="7">
    <source>
        <dbReference type="PROSITE-ProRule" id="PRU10133"/>
    </source>
</evidence>
<reference evidence="9" key="1">
    <citation type="submission" date="2021-02" db="EMBL/GenBank/DDBJ databases">
        <authorList>
            <person name="Nowell W R."/>
        </authorList>
    </citation>
    <scope>NUCLEOTIDE SEQUENCE</scope>
</reference>
<dbReference type="Gene3D" id="3.20.20.80">
    <property type="entry name" value="Glycosidases"/>
    <property type="match status" value="1"/>
</dbReference>
<proteinExistence type="inferred from homology"/>
<dbReference type="InterPro" id="IPR000608">
    <property type="entry name" value="UBC"/>
</dbReference>
<evidence type="ECO:0000256" key="6">
    <source>
        <dbReference type="ARBA" id="ARBA00022801"/>
    </source>
</evidence>
<protein>
    <recommendedName>
        <fullName evidence="3">beta-N-acetylhexosaminidase</fullName>
        <ecNumber evidence="3">3.2.1.52</ecNumber>
    </recommendedName>
</protein>
<dbReference type="GO" id="GO:0016740">
    <property type="term" value="F:transferase activity"/>
    <property type="evidence" value="ECO:0007669"/>
    <property type="project" value="UniProtKB-KW"/>
</dbReference>
<evidence type="ECO:0000259" key="8">
    <source>
        <dbReference type="PROSITE" id="PS50127"/>
    </source>
</evidence>
<dbReference type="EMBL" id="CAJNYV010005114">
    <property type="protein sequence ID" value="CAF3724023.1"/>
    <property type="molecule type" value="Genomic_DNA"/>
</dbReference>
<dbReference type="Proteomes" id="UP000663865">
    <property type="component" value="Unassembled WGS sequence"/>
</dbReference>
<feature type="domain" description="UBC core" evidence="8">
    <location>
        <begin position="6"/>
        <end position="160"/>
    </location>
</feature>
<dbReference type="GO" id="GO:0004563">
    <property type="term" value="F:beta-N-acetylhexosaminidase activity"/>
    <property type="evidence" value="ECO:0007669"/>
    <property type="project" value="UniProtKB-EC"/>
</dbReference>
<keyword evidence="6" id="KW-0378">Hydrolase</keyword>
<dbReference type="AlphaFoldDB" id="A0A818WDL7"/>
<name>A0A818WDL7_9BILA</name>
<dbReference type="Pfam" id="PF00179">
    <property type="entry name" value="UQ_con"/>
    <property type="match status" value="1"/>
</dbReference>
<comment type="similarity">
    <text evidence="2">Belongs to the glycosyl hydrolase 20 family.</text>
</comment>
<dbReference type="InterPro" id="IPR023313">
    <property type="entry name" value="UBQ-conjugating_AS"/>
</dbReference>
<dbReference type="InterPro" id="IPR038901">
    <property type="entry name" value="HEXDC-like"/>
</dbReference>
<dbReference type="PANTHER" id="PTHR21040">
    <property type="entry name" value="BCDNA.GH04120"/>
    <property type="match status" value="1"/>
</dbReference>
<gene>
    <name evidence="9" type="ORF">KIK155_LOCUS28161</name>
</gene>
<comment type="catalytic activity">
    <reaction evidence="1">
        <text>Hydrolysis of terminal non-reducing N-acetyl-D-hexosamine residues in N-acetyl-beta-D-hexosaminides.</text>
        <dbReference type="EC" id="3.2.1.52"/>
    </reaction>
</comment>
<evidence type="ECO:0000313" key="10">
    <source>
        <dbReference type="Proteomes" id="UP000663865"/>
    </source>
</evidence>
<dbReference type="PROSITE" id="PS00183">
    <property type="entry name" value="UBC_1"/>
    <property type="match status" value="1"/>
</dbReference>
<organism evidence="9 10">
    <name type="scientific">Rotaria socialis</name>
    <dbReference type="NCBI Taxonomy" id="392032"/>
    <lineage>
        <taxon>Eukaryota</taxon>
        <taxon>Metazoa</taxon>
        <taxon>Spiralia</taxon>
        <taxon>Gnathifera</taxon>
        <taxon>Rotifera</taxon>
        <taxon>Eurotatoria</taxon>
        <taxon>Bdelloidea</taxon>
        <taxon>Philodinida</taxon>
        <taxon>Philodinidae</taxon>
        <taxon>Rotaria</taxon>
    </lineage>
</organism>
<dbReference type="SMART" id="SM00212">
    <property type="entry name" value="UBCc"/>
    <property type="match status" value="1"/>
</dbReference>
<dbReference type="InterPro" id="IPR016135">
    <property type="entry name" value="UBQ-conjugating_enzyme/RWD"/>
</dbReference>
<evidence type="ECO:0000256" key="1">
    <source>
        <dbReference type="ARBA" id="ARBA00001231"/>
    </source>
</evidence>
<accession>A0A818WDL7</accession>
<evidence type="ECO:0000256" key="3">
    <source>
        <dbReference type="ARBA" id="ARBA00012663"/>
    </source>
</evidence>
<evidence type="ECO:0000256" key="5">
    <source>
        <dbReference type="ARBA" id="ARBA00022786"/>
    </source>
</evidence>
<evidence type="ECO:0000256" key="4">
    <source>
        <dbReference type="ARBA" id="ARBA00022679"/>
    </source>
</evidence>
<dbReference type="GO" id="GO:0005975">
    <property type="term" value="P:carbohydrate metabolic process"/>
    <property type="evidence" value="ECO:0007669"/>
    <property type="project" value="InterPro"/>
</dbReference>
<dbReference type="InterPro" id="IPR017853">
    <property type="entry name" value="GH"/>
</dbReference>
<dbReference type="PROSITE" id="PS50127">
    <property type="entry name" value="UBC_2"/>
    <property type="match status" value="1"/>
</dbReference>
<dbReference type="Pfam" id="PF00728">
    <property type="entry name" value="Glyco_hydro_20"/>
    <property type="match status" value="1"/>
</dbReference>
<keyword evidence="5" id="KW-0833">Ubl conjugation pathway</keyword>
<comment type="caution">
    <text evidence="9">The sequence shown here is derived from an EMBL/GenBank/DDBJ whole genome shotgun (WGS) entry which is preliminary data.</text>
</comment>
<evidence type="ECO:0000313" key="9">
    <source>
        <dbReference type="EMBL" id="CAF3724023.1"/>
    </source>
</evidence>
<sequence>MNENGALTKRIVKESARLQQEPVPGIIAIPDDHNARYFKVIIDGPSESPYEGGKFKVELFLPDEYPMAPPKVRFMTKLYHPNIDKLGRICLDILKEKWSPALQIRTISYHAAYTKSDIALIQEAGKKHRIDIIPLIQTFGHLEWILKLERFKSYRDDLSLPTVISPCINETYILLEDLLQQTLDMHPNSNIIHIGCDEVSLKYSNPACNEASTSISEQYVNHIQRIVHIVHKIRPECRILIWDDILRADQFVSNKRLLNQLKGLVEPVSWNYFTEFDNNYKFSSAWKTFPKFFTNTWIASAFKGGLHRFSMKTNTSHHVLNNREWLSFIESSTFQKDSLSAVILTGWSRFDHFMPLCDLLPTAYPSLLHSLFMFNTGQYIVDDSIYNCNDLIVSVNKDARLCESLPGLSIWSGISSLSVLLRKIQNRLKILNTIAPPFNRKHSFIRRHEMHSRLSELKFLEKDLATTKQILNRRLMELYSEDVIEEWFELYLTPAENEINTIFVEFALVDNITTWERRPLGH</sequence>
<dbReference type="SUPFAM" id="SSF51445">
    <property type="entry name" value="(Trans)glycosidases"/>
    <property type="match status" value="1"/>
</dbReference>
<evidence type="ECO:0000256" key="2">
    <source>
        <dbReference type="ARBA" id="ARBA00006285"/>
    </source>
</evidence>
<dbReference type="PANTHER" id="PTHR21040:SF8">
    <property type="entry name" value="BCDNA.GH04120"/>
    <property type="match status" value="1"/>
</dbReference>
<keyword evidence="4" id="KW-0808">Transferase</keyword>
<dbReference type="EC" id="3.2.1.52" evidence="3"/>
<dbReference type="InterPro" id="IPR015883">
    <property type="entry name" value="Glyco_hydro_20_cat"/>
</dbReference>
<feature type="active site" description="Glycyl thioester intermediate" evidence="7">
    <location>
        <position position="90"/>
    </location>
</feature>